<evidence type="ECO:0000313" key="1">
    <source>
        <dbReference type="EMBL" id="CAD6266975.1"/>
    </source>
</evidence>
<proteinExistence type="predicted"/>
<protein>
    <submittedName>
        <fullName evidence="1">Uncharacterized protein</fullName>
    </submittedName>
</protein>
<dbReference type="EMBL" id="CAJGYO010000014">
    <property type="protein sequence ID" value="CAD6266975.1"/>
    <property type="molecule type" value="Genomic_DNA"/>
</dbReference>
<name>A0A811R9Y2_9POAL</name>
<keyword evidence="2" id="KW-1185">Reference proteome</keyword>
<evidence type="ECO:0000313" key="2">
    <source>
        <dbReference type="Proteomes" id="UP000604825"/>
    </source>
</evidence>
<dbReference type="Proteomes" id="UP000604825">
    <property type="component" value="Unassembled WGS sequence"/>
</dbReference>
<comment type="caution">
    <text evidence="1">The sequence shown here is derived from an EMBL/GenBank/DDBJ whole genome shotgun (WGS) entry which is preliminary data.</text>
</comment>
<organism evidence="1 2">
    <name type="scientific">Miscanthus lutarioriparius</name>
    <dbReference type="NCBI Taxonomy" id="422564"/>
    <lineage>
        <taxon>Eukaryota</taxon>
        <taxon>Viridiplantae</taxon>
        <taxon>Streptophyta</taxon>
        <taxon>Embryophyta</taxon>
        <taxon>Tracheophyta</taxon>
        <taxon>Spermatophyta</taxon>
        <taxon>Magnoliopsida</taxon>
        <taxon>Liliopsida</taxon>
        <taxon>Poales</taxon>
        <taxon>Poaceae</taxon>
        <taxon>PACMAD clade</taxon>
        <taxon>Panicoideae</taxon>
        <taxon>Andropogonodae</taxon>
        <taxon>Andropogoneae</taxon>
        <taxon>Saccharinae</taxon>
        <taxon>Miscanthus</taxon>
    </lineage>
</organism>
<accession>A0A811R9Y2</accession>
<reference evidence="1" key="1">
    <citation type="submission" date="2020-10" db="EMBL/GenBank/DDBJ databases">
        <authorList>
            <person name="Han B."/>
            <person name="Lu T."/>
            <person name="Zhao Q."/>
            <person name="Huang X."/>
            <person name="Zhao Y."/>
        </authorList>
    </citation>
    <scope>NUCLEOTIDE SEQUENCE</scope>
</reference>
<dbReference type="AlphaFoldDB" id="A0A811R9Y2"/>
<sequence>MAVTRDILNAYVCAEPPQRYYHLGFSEAAWYYRRDVRVETAPGGCGRPARLVSLPGLAYFNDPTSPRVLERVSDAACRKASLDECGSAAVQFVYGTDAGAGFCYLQSEVRCCADR</sequence>
<gene>
    <name evidence="1" type="ORF">NCGR_LOCUS50280</name>
</gene>